<keyword evidence="9" id="KW-1185">Reference proteome</keyword>
<evidence type="ECO:0000313" key="9">
    <source>
        <dbReference type="Proteomes" id="UP001431776"/>
    </source>
</evidence>
<dbReference type="PROSITE" id="PS51918">
    <property type="entry name" value="RADICAL_SAM"/>
    <property type="match status" value="1"/>
</dbReference>
<keyword evidence="5" id="KW-0411">Iron-sulfur</keyword>
<dbReference type="GO" id="GO:0031419">
    <property type="term" value="F:cobalamin binding"/>
    <property type="evidence" value="ECO:0007669"/>
    <property type="project" value="InterPro"/>
</dbReference>
<feature type="domain" description="B12-binding" evidence="6">
    <location>
        <begin position="1"/>
        <end position="137"/>
    </location>
</feature>
<evidence type="ECO:0000256" key="2">
    <source>
        <dbReference type="ARBA" id="ARBA00022691"/>
    </source>
</evidence>
<sequence>MKVLFIYPSADSQLGFNYGVAHMTSILKRAGHDVAFWQLCEEIAPLPTEPEFVERIAREKPDVLAFSVVTNQWAYARRLATWARAKFSVPFVIGGVHTLMCVEEVLETGLFDYAFRGECEDAFLEFVERLDRGQSVESVPNLAFVRDGRMQVNPVGPLPELTRLPLKDYESMDFQRMIDAKHGWVGLMASRGCPFSCTYCFNHVMVETYKRDLQCSFKGLNYIRRFSVEQMIEEIEYLLKNYRNIRMFIFDDDLFTFDKAYVDAFCRAYRKASDIPFVVNAHVGFFDDECAAALAGAGCKIVKFGVESGSETVRRTILNRHMSNDHIVEAMAAVQRHGMHSSVFIIIGFPHEGREDVLDTVRLLGRARPGRFRWTFFFPFPGTKSHQISLDGGYINPEKMERLKNFTDESCLDFDPEHNLLLKKIGRIMPWFVNAYSDLPVADFYRDKVEEILDMDETQWDRVRGSLLDRDKEYSQQHCARGLSHYAVKYNRFMGVISDYFLQD</sequence>
<protein>
    <submittedName>
        <fullName evidence="8">Radical SAM protein</fullName>
    </submittedName>
</protein>
<evidence type="ECO:0000259" key="7">
    <source>
        <dbReference type="PROSITE" id="PS51918"/>
    </source>
</evidence>
<dbReference type="PANTHER" id="PTHR43409:SF16">
    <property type="entry name" value="SLR0320 PROTEIN"/>
    <property type="match status" value="1"/>
</dbReference>
<dbReference type="Gene3D" id="3.40.50.280">
    <property type="entry name" value="Cobalamin-binding domain"/>
    <property type="match status" value="1"/>
</dbReference>
<dbReference type="InterPro" id="IPR023404">
    <property type="entry name" value="rSAM_horseshoe"/>
</dbReference>
<dbReference type="CDD" id="cd01335">
    <property type="entry name" value="Radical_SAM"/>
    <property type="match status" value="1"/>
</dbReference>
<dbReference type="GO" id="GO:0003824">
    <property type="term" value="F:catalytic activity"/>
    <property type="evidence" value="ECO:0007669"/>
    <property type="project" value="InterPro"/>
</dbReference>
<dbReference type="InterPro" id="IPR058240">
    <property type="entry name" value="rSAM_sf"/>
</dbReference>
<dbReference type="InterPro" id="IPR006638">
    <property type="entry name" value="Elp3/MiaA/NifB-like_rSAM"/>
</dbReference>
<keyword evidence="4" id="KW-0408">Iron</keyword>
<dbReference type="RefSeq" id="WP_349244460.1">
    <property type="nucleotide sequence ID" value="NZ_JASCXX010000008.1"/>
</dbReference>
<dbReference type="PANTHER" id="PTHR43409">
    <property type="entry name" value="ANAEROBIC MAGNESIUM-PROTOPORPHYRIN IX MONOMETHYL ESTER CYCLASE-RELATED"/>
    <property type="match status" value="1"/>
</dbReference>
<dbReference type="InterPro" id="IPR007197">
    <property type="entry name" value="rSAM"/>
</dbReference>
<accession>A0AAW6TYU7</accession>
<dbReference type="EMBL" id="JASCXX010000008">
    <property type="protein sequence ID" value="MDI6449051.1"/>
    <property type="molecule type" value="Genomic_DNA"/>
</dbReference>
<dbReference type="GO" id="GO:0005829">
    <property type="term" value="C:cytosol"/>
    <property type="evidence" value="ECO:0007669"/>
    <property type="project" value="TreeGrafter"/>
</dbReference>
<proteinExistence type="predicted"/>
<dbReference type="AlphaFoldDB" id="A0AAW6TYU7"/>
<dbReference type="CDD" id="cd02068">
    <property type="entry name" value="radical_SAM_B12_BD"/>
    <property type="match status" value="1"/>
</dbReference>
<dbReference type="InterPro" id="IPR006158">
    <property type="entry name" value="Cobalamin-bd"/>
</dbReference>
<dbReference type="SFLD" id="SFLDG01123">
    <property type="entry name" value="methyltransferase_(Class_B)"/>
    <property type="match status" value="1"/>
</dbReference>
<dbReference type="GO" id="GO:0046872">
    <property type="term" value="F:metal ion binding"/>
    <property type="evidence" value="ECO:0007669"/>
    <property type="project" value="UniProtKB-KW"/>
</dbReference>
<dbReference type="InterPro" id="IPR036724">
    <property type="entry name" value="Cobalamin-bd_sf"/>
</dbReference>
<name>A0AAW6TYU7_9BACT</name>
<keyword evidence="2" id="KW-0949">S-adenosyl-L-methionine</keyword>
<dbReference type="SFLD" id="SFLDG01082">
    <property type="entry name" value="B12-binding_domain_containing"/>
    <property type="match status" value="1"/>
</dbReference>
<evidence type="ECO:0000256" key="3">
    <source>
        <dbReference type="ARBA" id="ARBA00022723"/>
    </source>
</evidence>
<dbReference type="SUPFAM" id="SSF102114">
    <property type="entry name" value="Radical SAM enzymes"/>
    <property type="match status" value="1"/>
</dbReference>
<dbReference type="InterPro" id="IPR034466">
    <property type="entry name" value="Methyltransferase_Class_B"/>
</dbReference>
<keyword evidence="3" id="KW-0479">Metal-binding</keyword>
<evidence type="ECO:0000313" key="8">
    <source>
        <dbReference type="EMBL" id="MDI6449051.1"/>
    </source>
</evidence>
<comment type="cofactor">
    <cofactor evidence="1">
        <name>[4Fe-4S] cluster</name>
        <dbReference type="ChEBI" id="CHEBI:49883"/>
    </cofactor>
</comment>
<evidence type="ECO:0000256" key="1">
    <source>
        <dbReference type="ARBA" id="ARBA00001966"/>
    </source>
</evidence>
<dbReference type="SMART" id="SM00729">
    <property type="entry name" value="Elp3"/>
    <property type="match status" value="1"/>
</dbReference>
<dbReference type="SUPFAM" id="SSF52242">
    <property type="entry name" value="Cobalamin (vitamin B12)-binding domain"/>
    <property type="match status" value="1"/>
</dbReference>
<dbReference type="GO" id="GO:0051539">
    <property type="term" value="F:4 iron, 4 sulfur cluster binding"/>
    <property type="evidence" value="ECO:0007669"/>
    <property type="project" value="UniProtKB-KW"/>
</dbReference>
<evidence type="ECO:0000256" key="4">
    <source>
        <dbReference type="ARBA" id="ARBA00023004"/>
    </source>
</evidence>
<dbReference type="Proteomes" id="UP001431776">
    <property type="component" value="Unassembled WGS sequence"/>
</dbReference>
<feature type="domain" description="Radical SAM core" evidence="7">
    <location>
        <begin position="179"/>
        <end position="415"/>
    </location>
</feature>
<dbReference type="Pfam" id="PF04055">
    <property type="entry name" value="Radical_SAM"/>
    <property type="match status" value="1"/>
</dbReference>
<evidence type="ECO:0000256" key="5">
    <source>
        <dbReference type="ARBA" id="ARBA00023014"/>
    </source>
</evidence>
<comment type="caution">
    <text evidence="8">The sequence shown here is derived from an EMBL/GenBank/DDBJ whole genome shotgun (WGS) entry which is preliminary data.</text>
</comment>
<dbReference type="InterPro" id="IPR051198">
    <property type="entry name" value="BchE-like"/>
</dbReference>
<gene>
    <name evidence="8" type="ORF">QJ522_08350</name>
</gene>
<dbReference type="Pfam" id="PF02310">
    <property type="entry name" value="B12-binding"/>
    <property type="match status" value="1"/>
</dbReference>
<organism evidence="8 9">
    <name type="scientific">Anaerobaca lacustris</name>
    <dbReference type="NCBI Taxonomy" id="3044600"/>
    <lineage>
        <taxon>Bacteria</taxon>
        <taxon>Pseudomonadati</taxon>
        <taxon>Planctomycetota</taxon>
        <taxon>Phycisphaerae</taxon>
        <taxon>Sedimentisphaerales</taxon>
        <taxon>Anaerobacaceae</taxon>
        <taxon>Anaerobaca</taxon>
    </lineage>
</organism>
<dbReference type="Gene3D" id="3.80.30.20">
    <property type="entry name" value="tm_1862 like domain"/>
    <property type="match status" value="1"/>
</dbReference>
<reference evidence="8" key="1">
    <citation type="submission" date="2023-05" db="EMBL/GenBank/DDBJ databases">
        <title>Anaerotaeda fermentans gen. nov., sp. nov., a novel anaerobic planctomycete of the new family within the order Sedimentisphaerales isolated from Taman Peninsula, Russia.</title>
        <authorList>
            <person name="Khomyakova M.A."/>
            <person name="Merkel A.Y."/>
            <person name="Slobodkin A.I."/>
        </authorList>
    </citation>
    <scope>NUCLEOTIDE SEQUENCE</scope>
    <source>
        <strain evidence="8">M17dextr</strain>
    </source>
</reference>
<dbReference type="SFLD" id="SFLDS00029">
    <property type="entry name" value="Radical_SAM"/>
    <property type="match status" value="1"/>
</dbReference>
<evidence type="ECO:0000259" key="6">
    <source>
        <dbReference type="PROSITE" id="PS51332"/>
    </source>
</evidence>
<dbReference type="PROSITE" id="PS51332">
    <property type="entry name" value="B12_BINDING"/>
    <property type="match status" value="1"/>
</dbReference>